<dbReference type="Proteomes" id="UP001597094">
    <property type="component" value="Unassembled WGS sequence"/>
</dbReference>
<keyword evidence="1" id="KW-1133">Transmembrane helix</keyword>
<accession>A0ABW3SUG0</accession>
<feature type="transmembrane region" description="Helical" evidence="1">
    <location>
        <begin position="7"/>
        <end position="27"/>
    </location>
</feature>
<evidence type="ECO:0000313" key="2">
    <source>
        <dbReference type="EMBL" id="MFD1188102.1"/>
    </source>
</evidence>
<keyword evidence="1" id="KW-0472">Membrane</keyword>
<proteinExistence type="predicted"/>
<evidence type="ECO:0000256" key="1">
    <source>
        <dbReference type="SAM" id="Phobius"/>
    </source>
</evidence>
<protein>
    <recommendedName>
        <fullName evidence="4">Cbb3-type cytochrome oxidase component FixQ</fullName>
    </recommendedName>
</protein>
<dbReference type="EMBL" id="JBHTLD010000214">
    <property type="protein sequence ID" value="MFD1188102.1"/>
    <property type="molecule type" value="Genomic_DNA"/>
</dbReference>
<gene>
    <name evidence="2" type="ORF">ACFQ2O_17960</name>
</gene>
<name>A0ABW3SUG0_9BACT</name>
<keyword evidence="3" id="KW-1185">Reference proteome</keyword>
<evidence type="ECO:0008006" key="4">
    <source>
        <dbReference type="Google" id="ProtNLM"/>
    </source>
</evidence>
<sequence length="49" mass="5407">MGKNKEVSIWLIGATIVAISTAVYLYLGSVLEEEDIDLDLSEEDESAYL</sequence>
<comment type="caution">
    <text evidence="2">The sequence shown here is derived from an EMBL/GenBank/DDBJ whole genome shotgun (WGS) entry which is preliminary data.</text>
</comment>
<organism evidence="2 3">
    <name type="scientific">Pontibacter rugosus</name>
    <dbReference type="NCBI Taxonomy" id="1745966"/>
    <lineage>
        <taxon>Bacteria</taxon>
        <taxon>Pseudomonadati</taxon>
        <taxon>Bacteroidota</taxon>
        <taxon>Cytophagia</taxon>
        <taxon>Cytophagales</taxon>
        <taxon>Hymenobacteraceae</taxon>
        <taxon>Pontibacter</taxon>
    </lineage>
</organism>
<evidence type="ECO:0000313" key="3">
    <source>
        <dbReference type="Proteomes" id="UP001597094"/>
    </source>
</evidence>
<reference evidence="3" key="1">
    <citation type="journal article" date="2019" name="Int. J. Syst. Evol. Microbiol.">
        <title>The Global Catalogue of Microorganisms (GCM) 10K type strain sequencing project: providing services to taxonomists for standard genome sequencing and annotation.</title>
        <authorList>
            <consortium name="The Broad Institute Genomics Platform"/>
            <consortium name="The Broad Institute Genome Sequencing Center for Infectious Disease"/>
            <person name="Wu L."/>
            <person name="Ma J."/>
        </authorList>
    </citation>
    <scope>NUCLEOTIDE SEQUENCE [LARGE SCALE GENOMIC DNA]</scope>
    <source>
        <strain evidence="3">JCM 31319</strain>
    </source>
</reference>
<keyword evidence="1" id="KW-0812">Transmembrane</keyword>
<dbReference type="RefSeq" id="WP_377531068.1">
    <property type="nucleotide sequence ID" value="NZ_JBHTLD010000214.1"/>
</dbReference>